<keyword evidence="3" id="KW-0802">TPR repeat</keyword>
<name>A0AAV8W5R0_9CUCU</name>
<feature type="repeat" description="ANK" evidence="8">
    <location>
        <begin position="925"/>
        <end position="957"/>
    </location>
</feature>
<dbReference type="SUPFAM" id="SSF48452">
    <property type="entry name" value="TPR-like"/>
    <property type="match status" value="1"/>
</dbReference>
<dbReference type="GO" id="GO:0098794">
    <property type="term" value="C:postsynapse"/>
    <property type="evidence" value="ECO:0007669"/>
    <property type="project" value="UniProtKB-SubCell"/>
</dbReference>
<dbReference type="SMART" id="SM00248">
    <property type="entry name" value="ANK"/>
    <property type="match status" value="10"/>
</dbReference>
<evidence type="ECO:0000256" key="1">
    <source>
        <dbReference type="ARBA" id="ARBA00022553"/>
    </source>
</evidence>
<dbReference type="InterPro" id="IPR002110">
    <property type="entry name" value="Ankyrin_rpt"/>
</dbReference>
<keyword evidence="1" id="KW-0597">Phosphoprotein</keyword>
<dbReference type="Pfam" id="PF12796">
    <property type="entry name" value="Ank_2"/>
    <property type="match status" value="3"/>
</dbReference>
<evidence type="ECO:0000256" key="6">
    <source>
        <dbReference type="ARBA" id="ARBA00034110"/>
    </source>
</evidence>
<feature type="region of interest" description="Disordered" evidence="9">
    <location>
        <begin position="122"/>
        <end position="210"/>
    </location>
</feature>
<evidence type="ECO:0000259" key="10">
    <source>
        <dbReference type="Pfam" id="PF24883"/>
    </source>
</evidence>
<feature type="domain" description="Nephrocystin 3-like N-terminal" evidence="10">
    <location>
        <begin position="277"/>
        <end position="479"/>
    </location>
</feature>
<gene>
    <name evidence="13" type="ORF">NQ315_008451</name>
</gene>
<proteinExistence type="inferred from homology"/>
<dbReference type="Proteomes" id="UP001159042">
    <property type="component" value="Unassembled WGS sequence"/>
</dbReference>
<feature type="repeat" description="ANK" evidence="8">
    <location>
        <begin position="1057"/>
        <end position="1089"/>
    </location>
</feature>
<dbReference type="PANTHER" id="PTHR24166">
    <property type="entry name" value="ROLLING PEBBLES, ISOFORM B"/>
    <property type="match status" value="1"/>
</dbReference>
<sequence>MINKSALHKKTRQDLSSSGVEVGHPEKLPKTRPTNPRNRLDQGVMTQSCPTPPQSRRKFFLSPKGLRSPFVSRNTRQQGDAAALSVTIPFLDDEATLKPAPNKKSSENDMYMRLGLLLGDGARRSKRPQGRNHESCSSLASYETSAMLSTNTSPVSTLTGSSEDQHRNNPSSDSVASLMSMSMSGQSNCSSSPVSRRHSVTTSQPGPVEDLNMFRNRRTCIRRSARTGTVKGPVDPKIRFAQYRTPQLTLKPLFFEVPLQEPDPLFLGRHWLIKEVEDIIGSSSPGVLLTGNPGTGKTALILQLVEYSCFGRRKESVYQSIHSPERSRSPQSIYYQIDLVSEKIRQLAGCIVAYHFCQADNNNTCLVPDFIHSLAAQLCQAPQLTAYREHLLSEQHLQSVLSLKECIANPDIALTRGILEPLASLKRIGKIDNINCVILVDGLCEAEYHRPDHGDTITTFLVKHMPSFPSWLKIVATVRTQLQEVTKQLPYTRVSLDAIQANENIQKDILGYINFRLQNSPSIQSNITLSTSGKLESGSVSQHKFSQHLLNLSQGSFLFAKLTLDLLERGQLVVKSSGYKVLPVTLAQIYLLHFNLRFPTIRSFEKVTHILSVCLSALYPLTLLEIYYSVNSLLVDNFLPWSEFLQRFKLLSGFLVKRLDNTYMFFHPSFREWLIRRDENEATKFLCDLRSGHAGIAFRLSRVQAPLDPEKTLELGHHILKAHVYRNMSLPNLSSRDLQANWVAESSENVSAAVCHLRNMYSPNVKVSRLLLLAGASPNYVTDFLGNAPVLCMYANEGIVPMVSLLLEFGADVELTNSQGCTALSLASAKGHCDVVRQLVAAGASPGHADTAGFCPLVHAARNGCLNVVGYLLACDWVTKAPEDVGLAEAAQQALVAAAGQGHTEIVEYLLDMAEVNADARDTITGETALTVAAANGCHTVCSALINRGANISTTNKKELAPLLLAVKEGHWAVAERLIQNYAAIEQCDTMGRSPLMIASSEGHLGLIELLLDRGSDINKEDREGLTSLCWACLRGKLQVAQCLIERGANINHTDKTGRTPLDLAAFQGNQALVQFLLDRGAIIEHVDVNGMRPLDRAIGCRNIQVVQCFLKKGAKLGPATWAMAAGKSEIMLILLNKLLEDGNILYRKSRLREAAHRYQYALKKFPTDDQGEHNKAFHQLQINFLLNFSRCKRKLNEAEEAVNLANEVIDMKPESYEAYYARAKAKLDLKLYESAFHDVKEAQKRAPPQNSEVKKVLSFLHEEITNKLSSTNRISNHRDLAISVDTLHE</sequence>
<dbReference type="Pfam" id="PF25520">
    <property type="entry name" value="AAA_lid_TANC1"/>
    <property type="match status" value="1"/>
</dbReference>
<feature type="repeat" description="ANK" evidence="8">
    <location>
        <begin position="819"/>
        <end position="851"/>
    </location>
</feature>
<dbReference type="SUPFAM" id="SSF48403">
    <property type="entry name" value="Ankyrin repeat"/>
    <property type="match status" value="1"/>
</dbReference>
<accession>A0AAV8W5R0</accession>
<keyword evidence="2" id="KW-0677">Repeat</keyword>
<dbReference type="InterPro" id="IPR058056">
    <property type="entry name" value="WH_TANC1/2"/>
</dbReference>
<evidence type="ECO:0000313" key="13">
    <source>
        <dbReference type="EMBL" id="KAJ8921819.1"/>
    </source>
</evidence>
<evidence type="ECO:0000256" key="3">
    <source>
        <dbReference type="ARBA" id="ARBA00022803"/>
    </source>
</evidence>
<feature type="region of interest" description="Disordered" evidence="9">
    <location>
        <begin position="1"/>
        <end position="57"/>
    </location>
</feature>
<dbReference type="SMART" id="SM00028">
    <property type="entry name" value="TPR"/>
    <property type="match status" value="3"/>
</dbReference>
<dbReference type="InterPro" id="IPR050889">
    <property type="entry name" value="Dendritic_Spine_Reg/Scaffold"/>
</dbReference>
<evidence type="ECO:0000256" key="7">
    <source>
        <dbReference type="ARBA" id="ARBA00038259"/>
    </source>
</evidence>
<feature type="repeat" description="ANK" evidence="8">
    <location>
        <begin position="991"/>
        <end position="1023"/>
    </location>
</feature>
<feature type="compositionally biased region" description="Low complexity" evidence="9">
    <location>
        <begin position="171"/>
        <end position="192"/>
    </location>
</feature>
<evidence type="ECO:0000259" key="11">
    <source>
        <dbReference type="Pfam" id="PF25520"/>
    </source>
</evidence>
<evidence type="ECO:0008006" key="15">
    <source>
        <dbReference type="Google" id="ProtNLM"/>
    </source>
</evidence>
<evidence type="ECO:0000256" key="8">
    <source>
        <dbReference type="PROSITE-ProRule" id="PRU00023"/>
    </source>
</evidence>
<feature type="repeat" description="ANK" evidence="8">
    <location>
        <begin position="1024"/>
        <end position="1056"/>
    </location>
</feature>
<evidence type="ECO:0000256" key="9">
    <source>
        <dbReference type="SAM" id="MobiDB-lite"/>
    </source>
</evidence>
<comment type="caution">
    <text evidence="13">The sequence shown here is derived from an EMBL/GenBank/DDBJ whole genome shotgun (WGS) entry which is preliminary data.</text>
</comment>
<dbReference type="InterPro" id="IPR019734">
    <property type="entry name" value="TPR_rpt"/>
</dbReference>
<dbReference type="InterPro" id="IPR036770">
    <property type="entry name" value="Ankyrin_rpt-contain_sf"/>
</dbReference>
<keyword evidence="14" id="KW-1185">Reference proteome</keyword>
<dbReference type="InterPro" id="IPR056884">
    <property type="entry name" value="NPHP3-like_N"/>
</dbReference>
<dbReference type="InterPro" id="IPR027417">
    <property type="entry name" value="P-loop_NTPase"/>
</dbReference>
<dbReference type="InterPro" id="IPR058018">
    <property type="entry name" value="AAA_lid_TANC1/2"/>
</dbReference>
<organism evidence="13 14">
    <name type="scientific">Exocentrus adspersus</name>
    <dbReference type="NCBI Taxonomy" id="1586481"/>
    <lineage>
        <taxon>Eukaryota</taxon>
        <taxon>Metazoa</taxon>
        <taxon>Ecdysozoa</taxon>
        <taxon>Arthropoda</taxon>
        <taxon>Hexapoda</taxon>
        <taxon>Insecta</taxon>
        <taxon>Pterygota</taxon>
        <taxon>Neoptera</taxon>
        <taxon>Endopterygota</taxon>
        <taxon>Coleoptera</taxon>
        <taxon>Polyphaga</taxon>
        <taxon>Cucujiformia</taxon>
        <taxon>Chrysomeloidea</taxon>
        <taxon>Cerambycidae</taxon>
        <taxon>Lamiinae</taxon>
        <taxon>Acanthocinini</taxon>
        <taxon>Exocentrus</taxon>
    </lineage>
</organism>
<comment type="subcellular location">
    <subcellularLocation>
        <location evidence="6">Postsynapse</location>
    </subcellularLocation>
</comment>
<dbReference type="Gene3D" id="1.25.40.10">
    <property type="entry name" value="Tetratricopeptide repeat domain"/>
    <property type="match status" value="1"/>
</dbReference>
<evidence type="ECO:0000313" key="14">
    <source>
        <dbReference type="Proteomes" id="UP001159042"/>
    </source>
</evidence>
<dbReference type="SUPFAM" id="SSF52540">
    <property type="entry name" value="P-loop containing nucleoside triphosphate hydrolases"/>
    <property type="match status" value="2"/>
</dbReference>
<dbReference type="PROSITE" id="PS50297">
    <property type="entry name" value="ANK_REP_REGION"/>
    <property type="match status" value="5"/>
</dbReference>
<dbReference type="EMBL" id="JANEYG010000008">
    <property type="protein sequence ID" value="KAJ8921819.1"/>
    <property type="molecule type" value="Genomic_DNA"/>
</dbReference>
<dbReference type="Gene3D" id="1.25.40.20">
    <property type="entry name" value="Ankyrin repeat-containing domain"/>
    <property type="match status" value="3"/>
</dbReference>
<dbReference type="PROSITE" id="PS50088">
    <property type="entry name" value="ANK_REPEAT"/>
    <property type="match status" value="5"/>
</dbReference>
<evidence type="ECO:0000256" key="2">
    <source>
        <dbReference type="ARBA" id="ARBA00022737"/>
    </source>
</evidence>
<reference evidence="13 14" key="1">
    <citation type="journal article" date="2023" name="Insect Mol. Biol.">
        <title>Genome sequencing provides insights into the evolution of gene families encoding plant cell wall-degrading enzymes in longhorned beetles.</title>
        <authorList>
            <person name="Shin N.R."/>
            <person name="Okamura Y."/>
            <person name="Kirsch R."/>
            <person name="Pauchet Y."/>
        </authorList>
    </citation>
    <scope>NUCLEOTIDE SEQUENCE [LARGE SCALE GENOMIC DNA]</scope>
    <source>
        <strain evidence="13">EAD_L_NR</strain>
    </source>
</reference>
<dbReference type="PANTHER" id="PTHR24166:SF55">
    <property type="entry name" value="ROLLING PEBBLES, ISOFORM B"/>
    <property type="match status" value="1"/>
</dbReference>
<protein>
    <recommendedName>
        <fullName evidence="15">Protein TANC2</fullName>
    </recommendedName>
</protein>
<feature type="compositionally biased region" description="Basic residues" evidence="9">
    <location>
        <begin position="1"/>
        <end position="11"/>
    </location>
</feature>
<dbReference type="Pfam" id="PF24883">
    <property type="entry name" value="NPHP3_N"/>
    <property type="match status" value="1"/>
</dbReference>
<evidence type="ECO:0000256" key="5">
    <source>
        <dbReference type="ARBA" id="ARBA00023043"/>
    </source>
</evidence>
<feature type="domain" description="TANC1/2-like winged helix" evidence="12">
    <location>
        <begin position="597"/>
        <end position="750"/>
    </location>
</feature>
<evidence type="ECO:0000259" key="12">
    <source>
        <dbReference type="Pfam" id="PF25521"/>
    </source>
</evidence>
<comment type="similarity">
    <text evidence="7">Belongs to the TANC family.</text>
</comment>
<evidence type="ECO:0000256" key="4">
    <source>
        <dbReference type="ARBA" id="ARBA00023018"/>
    </source>
</evidence>
<keyword evidence="5 8" id="KW-0040">ANK repeat</keyword>
<feature type="compositionally biased region" description="Polar residues" evidence="9">
    <location>
        <begin position="135"/>
        <end position="162"/>
    </location>
</feature>
<keyword evidence="4" id="KW-0770">Synapse</keyword>
<dbReference type="InterPro" id="IPR011990">
    <property type="entry name" value="TPR-like_helical_dom_sf"/>
</dbReference>
<feature type="domain" description="TANC1/2-like AAA+ ATPase lid" evidence="11">
    <location>
        <begin position="497"/>
        <end position="595"/>
    </location>
</feature>
<dbReference type="Pfam" id="PF25521">
    <property type="entry name" value="WHD_TANC1"/>
    <property type="match status" value="1"/>
</dbReference>
<dbReference type="Pfam" id="PF00023">
    <property type="entry name" value="Ank"/>
    <property type="match status" value="1"/>
</dbReference>